<organism evidence="1 2">
    <name type="scientific">Thalictrum thalictroides</name>
    <name type="common">Rue-anemone</name>
    <name type="synonym">Anemone thalictroides</name>
    <dbReference type="NCBI Taxonomy" id="46969"/>
    <lineage>
        <taxon>Eukaryota</taxon>
        <taxon>Viridiplantae</taxon>
        <taxon>Streptophyta</taxon>
        <taxon>Embryophyta</taxon>
        <taxon>Tracheophyta</taxon>
        <taxon>Spermatophyta</taxon>
        <taxon>Magnoliopsida</taxon>
        <taxon>Ranunculales</taxon>
        <taxon>Ranunculaceae</taxon>
        <taxon>Thalictroideae</taxon>
        <taxon>Thalictrum</taxon>
    </lineage>
</organism>
<keyword evidence="2" id="KW-1185">Reference proteome</keyword>
<reference evidence="1 2" key="1">
    <citation type="submission" date="2020-06" db="EMBL/GenBank/DDBJ databases">
        <title>Transcriptomic and genomic resources for Thalictrum thalictroides and T. hernandezii: Facilitating candidate gene discovery in an emerging model plant lineage.</title>
        <authorList>
            <person name="Arias T."/>
            <person name="Riano-Pachon D.M."/>
            <person name="Di Stilio V.S."/>
        </authorList>
    </citation>
    <scope>NUCLEOTIDE SEQUENCE [LARGE SCALE GENOMIC DNA]</scope>
    <source>
        <strain evidence="2">cv. WT478/WT964</strain>
        <tissue evidence="1">Leaves</tissue>
    </source>
</reference>
<dbReference type="EMBL" id="JABWDY010012259">
    <property type="protein sequence ID" value="KAF5199250.1"/>
    <property type="molecule type" value="Genomic_DNA"/>
</dbReference>
<sequence>MSRFTLAINIESFTTDDNTYYIDKEVKFITNLQEGRKHSNIARIDGVDSNNRIVLVQKLVFKKRKNIEDSYEFLVTNPLKVRFNRDIRLMIRGVLKAIHYCNNVIYCNISEDTVGYDPHTKEYKMLDLSEGLWNNENETVTKSKKMFMDLYEMLIQLNIGNCTRSTEVNDFLQVISSGQLEDCRRIFNHPAIKDDEKWMQFLLQVLEAHFDKSHKFSLTNVSVHVLAVVRVWTTVVDRYRDLNAVRNYSKSNLTNKDLVDVLLFIKNFNNHVNDYIG</sequence>
<protein>
    <submittedName>
        <fullName evidence="1">Uncharacterized protein</fullName>
    </submittedName>
</protein>
<evidence type="ECO:0000313" key="2">
    <source>
        <dbReference type="Proteomes" id="UP000554482"/>
    </source>
</evidence>
<feature type="non-terminal residue" evidence="1">
    <location>
        <position position="1"/>
    </location>
</feature>
<comment type="caution">
    <text evidence="1">The sequence shown here is derived from an EMBL/GenBank/DDBJ whole genome shotgun (WGS) entry which is preliminary data.</text>
</comment>
<evidence type="ECO:0000313" key="1">
    <source>
        <dbReference type="EMBL" id="KAF5199250.1"/>
    </source>
</evidence>
<gene>
    <name evidence="1" type="ORF">FRX31_011163</name>
</gene>
<name>A0A7J6WRN0_THATH</name>
<dbReference type="Proteomes" id="UP000554482">
    <property type="component" value="Unassembled WGS sequence"/>
</dbReference>
<accession>A0A7J6WRN0</accession>
<proteinExistence type="predicted"/>
<dbReference type="AlphaFoldDB" id="A0A7J6WRN0"/>